<accession>A0A8S5R4L7</accession>
<name>A0A8S5R4L7_9CAUD</name>
<organism evidence="1">
    <name type="scientific">Myoviridae sp. ctxbQ4</name>
    <dbReference type="NCBI Taxonomy" id="2827292"/>
    <lineage>
        <taxon>Viruses</taxon>
        <taxon>Duplodnaviria</taxon>
        <taxon>Heunggongvirae</taxon>
        <taxon>Uroviricota</taxon>
        <taxon>Caudoviricetes</taxon>
    </lineage>
</organism>
<evidence type="ECO:0000313" key="1">
    <source>
        <dbReference type="EMBL" id="DAE26398.1"/>
    </source>
</evidence>
<sequence>MSKCTEIREICGDWAFDIVYNNGETFMLLFNSRRNAETVKRCLEVDDSIPNAATPVDFVEVVRCKDCAYFGKDAGECGTCRDINELCGICHCLGFCTHDDGYCHLGGRRRKI</sequence>
<dbReference type="EMBL" id="BK015817">
    <property type="protein sequence ID" value="DAE26398.1"/>
    <property type="molecule type" value="Genomic_DNA"/>
</dbReference>
<protein>
    <submittedName>
        <fullName evidence="1">Uncharacterized protein</fullName>
    </submittedName>
</protein>
<reference evidence="1" key="1">
    <citation type="journal article" date="2021" name="Proc. Natl. Acad. Sci. U.S.A.">
        <title>A Catalog of Tens of Thousands of Viruses from Human Metagenomes Reveals Hidden Associations with Chronic Diseases.</title>
        <authorList>
            <person name="Tisza M.J."/>
            <person name="Buck C.B."/>
        </authorList>
    </citation>
    <scope>NUCLEOTIDE SEQUENCE</scope>
    <source>
        <strain evidence="1">CtxbQ4</strain>
    </source>
</reference>
<proteinExistence type="predicted"/>